<dbReference type="Pfam" id="PF00072">
    <property type="entry name" value="Response_reg"/>
    <property type="match status" value="1"/>
</dbReference>
<name>A0A1I3HSF4_9PLAN</name>
<dbReference type="Gene3D" id="3.40.50.2300">
    <property type="match status" value="1"/>
</dbReference>
<keyword evidence="5" id="KW-1185">Reference proteome</keyword>
<dbReference type="InterPro" id="IPR001932">
    <property type="entry name" value="PPM-type_phosphatase-like_dom"/>
</dbReference>
<sequence length="404" mass="44555">MSHSVATPAQTPSPGSSPAICVLLVDDQPIIGETVRRLLLDESDIEFHFCSDPAQAIPLAREVRPTVILQDLVMPDVDGLLLLKFYRANPATAETPVIVLSSKEEPETKAAAFASGASDYLVKLPDRVELLARIRHHSRGYINLLQRNEAYAALDASRHQLAEQMQVAAEYLQSLLPPPSQQPLQIDWRYIPCANLGGDVFGYDWIDSDHMSLFVLDVTGHGVDSALFAVSVMNSVRSRTLPNVDFRDPGQVLAALNERFPMDSYGGKAFTMWYGVYQPSNRTLTYGGGGHPPGFLFPPAAAGEVVPPQPLDSDGPLLGIMEWDLFETQQRVIEPGSRVFVYSDGAHEIQLTNRKVWTFEAFTEYFAHSAAEGPGTMDRLIDHVRLLHGSPMLDDDLTIVEVVF</sequence>
<dbReference type="InterPro" id="IPR052016">
    <property type="entry name" value="Bact_Sigma-Reg"/>
</dbReference>
<dbReference type="STRING" id="1576369.SAMN05421753_108171"/>
<dbReference type="SMART" id="SM00331">
    <property type="entry name" value="PP2C_SIG"/>
    <property type="match status" value="1"/>
</dbReference>
<dbReference type="SMART" id="SM00448">
    <property type="entry name" value="REC"/>
    <property type="match status" value="1"/>
</dbReference>
<organism evidence="4 5">
    <name type="scientific">Planctomicrobium piriforme</name>
    <dbReference type="NCBI Taxonomy" id="1576369"/>
    <lineage>
        <taxon>Bacteria</taxon>
        <taxon>Pseudomonadati</taxon>
        <taxon>Planctomycetota</taxon>
        <taxon>Planctomycetia</taxon>
        <taxon>Planctomycetales</taxon>
        <taxon>Planctomycetaceae</taxon>
        <taxon>Planctomicrobium</taxon>
    </lineage>
</organism>
<evidence type="ECO:0000313" key="5">
    <source>
        <dbReference type="Proteomes" id="UP000199518"/>
    </source>
</evidence>
<evidence type="ECO:0000256" key="2">
    <source>
        <dbReference type="PROSITE-ProRule" id="PRU00169"/>
    </source>
</evidence>
<evidence type="ECO:0000256" key="1">
    <source>
        <dbReference type="ARBA" id="ARBA00022801"/>
    </source>
</evidence>
<proteinExistence type="predicted"/>
<dbReference type="InterPro" id="IPR001789">
    <property type="entry name" value="Sig_transdc_resp-reg_receiver"/>
</dbReference>
<dbReference type="AlphaFoldDB" id="A0A1I3HSF4"/>
<dbReference type="InterPro" id="IPR036457">
    <property type="entry name" value="PPM-type-like_dom_sf"/>
</dbReference>
<dbReference type="EMBL" id="FOQD01000008">
    <property type="protein sequence ID" value="SFI38497.1"/>
    <property type="molecule type" value="Genomic_DNA"/>
</dbReference>
<keyword evidence="1" id="KW-0378">Hydrolase</keyword>
<evidence type="ECO:0000259" key="3">
    <source>
        <dbReference type="PROSITE" id="PS50110"/>
    </source>
</evidence>
<reference evidence="5" key="1">
    <citation type="submission" date="2016-10" db="EMBL/GenBank/DDBJ databases">
        <authorList>
            <person name="Varghese N."/>
            <person name="Submissions S."/>
        </authorList>
    </citation>
    <scope>NUCLEOTIDE SEQUENCE [LARGE SCALE GENOMIC DNA]</scope>
    <source>
        <strain evidence="5">DSM 26348</strain>
    </source>
</reference>
<dbReference type="GO" id="GO:0016791">
    <property type="term" value="F:phosphatase activity"/>
    <property type="evidence" value="ECO:0007669"/>
    <property type="project" value="TreeGrafter"/>
</dbReference>
<dbReference type="InterPro" id="IPR011006">
    <property type="entry name" value="CheY-like_superfamily"/>
</dbReference>
<dbReference type="RefSeq" id="WP_092050488.1">
    <property type="nucleotide sequence ID" value="NZ_FOQD01000008.1"/>
</dbReference>
<feature type="domain" description="Response regulatory" evidence="3">
    <location>
        <begin position="21"/>
        <end position="138"/>
    </location>
</feature>
<dbReference type="GO" id="GO:0000160">
    <property type="term" value="P:phosphorelay signal transduction system"/>
    <property type="evidence" value="ECO:0007669"/>
    <property type="project" value="InterPro"/>
</dbReference>
<feature type="modified residue" description="4-aspartylphosphate" evidence="2">
    <location>
        <position position="71"/>
    </location>
</feature>
<dbReference type="Proteomes" id="UP000199518">
    <property type="component" value="Unassembled WGS sequence"/>
</dbReference>
<gene>
    <name evidence="4" type="ORF">SAMN05421753_108171</name>
</gene>
<dbReference type="Gene3D" id="3.60.40.10">
    <property type="entry name" value="PPM-type phosphatase domain"/>
    <property type="match status" value="1"/>
</dbReference>
<dbReference type="SUPFAM" id="SSF52172">
    <property type="entry name" value="CheY-like"/>
    <property type="match status" value="1"/>
</dbReference>
<dbReference type="PANTHER" id="PTHR43156">
    <property type="entry name" value="STAGE II SPORULATION PROTEIN E-RELATED"/>
    <property type="match status" value="1"/>
</dbReference>
<dbReference type="OrthoDB" id="20101at2"/>
<evidence type="ECO:0000313" key="4">
    <source>
        <dbReference type="EMBL" id="SFI38497.1"/>
    </source>
</evidence>
<protein>
    <submittedName>
        <fullName evidence="4">Sigma-B regulation protein RsbU (Phosphoserine phosphatase)</fullName>
    </submittedName>
</protein>
<dbReference type="PANTHER" id="PTHR43156:SF2">
    <property type="entry name" value="STAGE II SPORULATION PROTEIN E"/>
    <property type="match status" value="1"/>
</dbReference>
<accession>A0A1I3HSF4</accession>
<dbReference type="PROSITE" id="PS50110">
    <property type="entry name" value="RESPONSE_REGULATORY"/>
    <property type="match status" value="1"/>
</dbReference>
<keyword evidence="2" id="KW-0597">Phosphoprotein</keyword>
<dbReference type="Pfam" id="PF07228">
    <property type="entry name" value="SpoIIE"/>
    <property type="match status" value="1"/>
</dbReference>